<organism evidence="3 4">
    <name type="scientific">Pedococcus cremeus</name>
    <dbReference type="NCBI Taxonomy" id="587636"/>
    <lineage>
        <taxon>Bacteria</taxon>
        <taxon>Bacillati</taxon>
        <taxon>Actinomycetota</taxon>
        <taxon>Actinomycetes</taxon>
        <taxon>Micrococcales</taxon>
        <taxon>Intrasporangiaceae</taxon>
        <taxon>Pedococcus</taxon>
    </lineage>
</organism>
<feature type="region of interest" description="Disordered" evidence="1">
    <location>
        <begin position="19"/>
        <end position="59"/>
    </location>
</feature>
<reference evidence="4" key="1">
    <citation type="submission" date="2016-10" db="EMBL/GenBank/DDBJ databases">
        <authorList>
            <person name="Varghese N."/>
            <person name="Submissions S."/>
        </authorList>
    </citation>
    <scope>NUCLEOTIDE SEQUENCE [LARGE SCALE GENOMIC DNA]</scope>
    <source>
        <strain evidence="4">CGMCC 1.6963</strain>
    </source>
</reference>
<protein>
    <submittedName>
        <fullName evidence="3">Uncharacterized protein</fullName>
    </submittedName>
</protein>
<gene>
    <name evidence="3" type="ORF">SAMN05216199_3813</name>
</gene>
<sequence length="238" mass="23520">MGAVVVVLLAAGATWAVMRGPSDSGTAAPRTSSTAPLTPETAATNSGSASTASSSPTTGDAALATAQRALAACAATITAREQLARAAAASARDWSTHTGAQRRLDSGEWTVAQAKAAWASSKAHGSADVKQFAAAAAAVEAADSTACGAVVTDTASTSLAGKGTACTAREKALVSVASAGSVVNAQWAAHIAMMADKAHTDQGAYHDRWVTMVAEAPAPLKRYAAAAAALERAPACSP</sequence>
<evidence type="ECO:0000256" key="2">
    <source>
        <dbReference type="SAM" id="SignalP"/>
    </source>
</evidence>
<evidence type="ECO:0000313" key="3">
    <source>
        <dbReference type="EMBL" id="SES45540.1"/>
    </source>
</evidence>
<dbReference type="EMBL" id="FOHB01000008">
    <property type="protein sequence ID" value="SES45540.1"/>
    <property type="molecule type" value="Genomic_DNA"/>
</dbReference>
<feature type="chain" id="PRO_5039516646" evidence="2">
    <location>
        <begin position="17"/>
        <end position="238"/>
    </location>
</feature>
<dbReference type="RefSeq" id="WP_091761687.1">
    <property type="nucleotide sequence ID" value="NZ_FOHB01000008.1"/>
</dbReference>
<accession>A0A1H9XH76</accession>
<feature type="compositionally biased region" description="Polar residues" evidence="1">
    <location>
        <begin position="23"/>
        <end position="36"/>
    </location>
</feature>
<proteinExistence type="predicted"/>
<dbReference type="AlphaFoldDB" id="A0A1H9XH76"/>
<keyword evidence="4" id="KW-1185">Reference proteome</keyword>
<feature type="signal peptide" evidence="2">
    <location>
        <begin position="1"/>
        <end position="16"/>
    </location>
</feature>
<name>A0A1H9XH76_9MICO</name>
<dbReference type="Proteomes" id="UP000199019">
    <property type="component" value="Unassembled WGS sequence"/>
</dbReference>
<evidence type="ECO:0000256" key="1">
    <source>
        <dbReference type="SAM" id="MobiDB-lite"/>
    </source>
</evidence>
<keyword evidence="2" id="KW-0732">Signal</keyword>
<evidence type="ECO:0000313" key="4">
    <source>
        <dbReference type="Proteomes" id="UP000199019"/>
    </source>
</evidence>
<feature type="compositionally biased region" description="Low complexity" evidence="1">
    <location>
        <begin position="41"/>
        <end position="59"/>
    </location>
</feature>